<evidence type="ECO:0000313" key="1">
    <source>
        <dbReference type="EMBL" id="KAJ4837507.1"/>
    </source>
</evidence>
<dbReference type="Proteomes" id="UP001141552">
    <property type="component" value="Unassembled WGS sequence"/>
</dbReference>
<evidence type="ECO:0000313" key="2">
    <source>
        <dbReference type="Proteomes" id="UP001141552"/>
    </source>
</evidence>
<proteinExistence type="predicted"/>
<sequence length="116" mass="12743">MGIAELQSDRRRGPVKSYQRSTTVVSVGTLEQFGSLENGATVGLDAPRSSGDKLLSCNAVRSFSHHHAVAGDGLEDTEVERCRRDAMGDPHVQCCRTRFFKEERPSSPVRTTTGHR</sequence>
<name>A0A9Q0FTX7_9ROSI</name>
<organism evidence="1 2">
    <name type="scientific">Turnera subulata</name>
    <dbReference type="NCBI Taxonomy" id="218843"/>
    <lineage>
        <taxon>Eukaryota</taxon>
        <taxon>Viridiplantae</taxon>
        <taxon>Streptophyta</taxon>
        <taxon>Embryophyta</taxon>
        <taxon>Tracheophyta</taxon>
        <taxon>Spermatophyta</taxon>
        <taxon>Magnoliopsida</taxon>
        <taxon>eudicotyledons</taxon>
        <taxon>Gunneridae</taxon>
        <taxon>Pentapetalae</taxon>
        <taxon>rosids</taxon>
        <taxon>fabids</taxon>
        <taxon>Malpighiales</taxon>
        <taxon>Passifloraceae</taxon>
        <taxon>Turnera</taxon>
    </lineage>
</organism>
<protein>
    <submittedName>
        <fullName evidence="1">Uncharacterized protein</fullName>
    </submittedName>
</protein>
<reference evidence="1" key="1">
    <citation type="submission" date="2022-02" db="EMBL/GenBank/DDBJ databases">
        <authorList>
            <person name="Henning P.M."/>
            <person name="McCubbin A.G."/>
            <person name="Shore J.S."/>
        </authorList>
    </citation>
    <scope>NUCLEOTIDE SEQUENCE</scope>
    <source>
        <strain evidence="1">F60SS</strain>
        <tissue evidence="1">Leaves</tissue>
    </source>
</reference>
<dbReference type="AlphaFoldDB" id="A0A9Q0FTX7"/>
<reference evidence="1" key="2">
    <citation type="journal article" date="2023" name="Plants (Basel)">
        <title>Annotation of the Turnera subulata (Passifloraceae) Draft Genome Reveals the S-Locus Evolved after the Divergence of Turneroideae from Passifloroideae in a Stepwise Manner.</title>
        <authorList>
            <person name="Henning P.M."/>
            <person name="Roalson E.H."/>
            <person name="Mir W."/>
            <person name="McCubbin A.G."/>
            <person name="Shore J.S."/>
        </authorList>
    </citation>
    <scope>NUCLEOTIDE SEQUENCE</scope>
    <source>
        <strain evidence="1">F60SS</strain>
    </source>
</reference>
<accession>A0A9Q0FTX7</accession>
<keyword evidence="2" id="KW-1185">Reference proteome</keyword>
<gene>
    <name evidence="1" type="ORF">Tsubulata_049229</name>
</gene>
<dbReference type="EMBL" id="JAKUCV010003824">
    <property type="protein sequence ID" value="KAJ4837507.1"/>
    <property type="molecule type" value="Genomic_DNA"/>
</dbReference>
<comment type="caution">
    <text evidence="1">The sequence shown here is derived from an EMBL/GenBank/DDBJ whole genome shotgun (WGS) entry which is preliminary data.</text>
</comment>